<dbReference type="AlphaFoldDB" id="A0A0N5A0G2"/>
<evidence type="ECO:0000313" key="1">
    <source>
        <dbReference type="Proteomes" id="UP000038045"/>
    </source>
</evidence>
<keyword evidence="1" id="KW-1185">Reference proteome</keyword>
<name>A0A0N5A0G2_PARTI</name>
<dbReference type="WBParaSite" id="PTRK_0001490950.1">
    <property type="protein sequence ID" value="PTRK_0001490950.1"/>
    <property type="gene ID" value="PTRK_0001490950"/>
</dbReference>
<accession>A0A0N5A0G2</accession>
<protein>
    <submittedName>
        <fullName evidence="2">YD repeat-containing protein</fullName>
    </submittedName>
</protein>
<reference evidence="2" key="1">
    <citation type="submission" date="2017-02" db="UniProtKB">
        <authorList>
            <consortium name="WormBaseParasite"/>
        </authorList>
    </citation>
    <scope>IDENTIFICATION</scope>
</reference>
<evidence type="ECO:0000313" key="2">
    <source>
        <dbReference type="WBParaSite" id="PTRK_0001490950.1"/>
    </source>
</evidence>
<sequence length="73" mass="8904">MVMSLMNIFVCGHYRMYYDVNKKAMRNSLVRFGKRFDTNNKLSFEPINGYKLNNEYFYRNDDHGNEIEKNFNF</sequence>
<proteinExistence type="predicted"/>
<organism evidence="1 2">
    <name type="scientific">Parastrongyloides trichosuri</name>
    <name type="common">Possum-specific nematode worm</name>
    <dbReference type="NCBI Taxonomy" id="131310"/>
    <lineage>
        <taxon>Eukaryota</taxon>
        <taxon>Metazoa</taxon>
        <taxon>Ecdysozoa</taxon>
        <taxon>Nematoda</taxon>
        <taxon>Chromadorea</taxon>
        <taxon>Rhabditida</taxon>
        <taxon>Tylenchina</taxon>
        <taxon>Panagrolaimomorpha</taxon>
        <taxon>Strongyloidoidea</taxon>
        <taxon>Strongyloididae</taxon>
        <taxon>Parastrongyloides</taxon>
    </lineage>
</organism>
<dbReference type="Proteomes" id="UP000038045">
    <property type="component" value="Unplaced"/>
</dbReference>